<keyword evidence="2" id="KW-0812">Transmembrane</keyword>
<gene>
    <name evidence="3" type="ORF">E1B28_001848</name>
</gene>
<keyword evidence="2" id="KW-1133">Transmembrane helix</keyword>
<feature type="region of interest" description="Disordered" evidence="1">
    <location>
        <begin position="213"/>
        <end position="246"/>
    </location>
</feature>
<keyword evidence="4" id="KW-1185">Reference proteome</keyword>
<sequence length="323" mass="34164">MSSTTTSASQSQSPTTTTNTFSVSSTFVDPLPSTSTTSDDGRGRGGNTQGSGATFGNTSASLYLYTFLATLVLLLGVSAAIILRSLLLRRRHRRMVEEAIRNGTWIPPTNSPRGGVKVDLSQKPKMWEAILGGGGYIDAKILDMHPLEKTKDPLEWSALKPISLQVLPLPQTQMNNDADTNAEVINDNNNVNNTETSISSRISQFLGWRSRPTTTVVNPVPARTRTAQDPSSDPTTSPSSPQTTPLLLIPPTQVRLSILVAMPSHHPVIPPLKPGEAVDGENLPCLEMGSVDLSIGGESGSTSTVAGEIGGCGSSTSSGETQR</sequence>
<dbReference type="OrthoDB" id="2683906at2759"/>
<evidence type="ECO:0000313" key="3">
    <source>
        <dbReference type="EMBL" id="KAG7100063.1"/>
    </source>
</evidence>
<evidence type="ECO:0000256" key="1">
    <source>
        <dbReference type="SAM" id="MobiDB-lite"/>
    </source>
</evidence>
<keyword evidence="2" id="KW-0472">Membrane</keyword>
<organism evidence="3 4">
    <name type="scientific">Marasmius oreades</name>
    <name type="common">fairy-ring Marasmius</name>
    <dbReference type="NCBI Taxonomy" id="181124"/>
    <lineage>
        <taxon>Eukaryota</taxon>
        <taxon>Fungi</taxon>
        <taxon>Dikarya</taxon>
        <taxon>Basidiomycota</taxon>
        <taxon>Agaricomycotina</taxon>
        <taxon>Agaricomycetes</taxon>
        <taxon>Agaricomycetidae</taxon>
        <taxon>Agaricales</taxon>
        <taxon>Marasmiineae</taxon>
        <taxon>Marasmiaceae</taxon>
        <taxon>Marasmius</taxon>
    </lineage>
</organism>
<name>A0A9P8AFZ9_9AGAR</name>
<feature type="compositionally biased region" description="Low complexity" evidence="1">
    <location>
        <begin position="314"/>
        <end position="323"/>
    </location>
</feature>
<dbReference type="Proteomes" id="UP001049176">
    <property type="component" value="Chromosome 1"/>
</dbReference>
<evidence type="ECO:0000256" key="2">
    <source>
        <dbReference type="SAM" id="Phobius"/>
    </source>
</evidence>
<comment type="caution">
    <text evidence="3">The sequence shown here is derived from an EMBL/GenBank/DDBJ whole genome shotgun (WGS) entry which is preliminary data.</text>
</comment>
<dbReference type="KEGG" id="more:E1B28_001848"/>
<accession>A0A9P8AFZ9</accession>
<protein>
    <submittedName>
        <fullName evidence="3">Uncharacterized protein</fullName>
    </submittedName>
</protein>
<dbReference type="GeneID" id="66070924"/>
<dbReference type="AlphaFoldDB" id="A0A9P8AFZ9"/>
<feature type="transmembrane region" description="Helical" evidence="2">
    <location>
        <begin position="62"/>
        <end position="87"/>
    </location>
</feature>
<proteinExistence type="predicted"/>
<feature type="compositionally biased region" description="Low complexity" evidence="1">
    <location>
        <begin position="1"/>
        <end position="26"/>
    </location>
</feature>
<feature type="compositionally biased region" description="Low complexity" evidence="1">
    <location>
        <begin position="228"/>
        <end position="246"/>
    </location>
</feature>
<evidence type="ECO:0000313" key="4">
    <source>
        <dbReference type="Proteomes" id="UP001049176"/>
    </source>
</evidence>
<feature type="region of interest" description="Disordered" evidence="1">
    <location>
        <begin position="1"/>
        <end position="52"/>
    </location>
</feature>
<reference evidence="3" key="1">
    <citation type="journal article" date="2021" name="Genome Biol. Evol.">
        <title>The assembled and annotated genome of the fairy-ring fungus Marasmius oreades.</title>
        <authorList>
            <person name="Hiltunen M."/>
            <person name="Ament-Velasquez S.L."/>
            <person name="Johannesson H."/>
        </authorList>
    </citation>
    <scope>NUCLEOTIDE SEQUENCE</scope>
    <source>
        <strain evidence="3">03SP1</strain>
    </source>
</reference>
<dbReference type="RefSeq" id="XP_043016533.1">
    <property type="nucleotide sequence ID" value="XM_043147819.1"/>
</dbReference>
<feature type="region of interest" description="Disordered" evidence="1">
    <location>
        <begin position="296"/>
        <end position="323"/>
    </location>
</feature>
<dbReference type="EMBL" id="CM032181">
    <property type="protein sequence ID" value="KAG7100063.1"/>
    <property type="molecule type" value="Genomic_DNA"/>
</dbReference>